<sequence length="338" mass="38280">MTLAKVWLRIFVTGYVLVFAMWLVSLTTLPPYGDLTRIGHLPEEDFGWTKPAPTIDKSLLKAAPVKDADILVIGDSFSMTLYWQASLVKAGYRVATTYWGQYGTVMCKDFDQWVQRSGFKGKLIIFQSVERLLDERTVTGQTCDKVVKPLEARLEPFVAPAQLPGPDALPNWTARFDTGPEAYFNAWRARKSPVELDFNKNTRVRMLPNGCQYFSHKECEKLPVFIDDIGNGPLTQGTLERIKAFKEAHPAIPQMWIVIPNKNTVYLQPDFSKDFEAGFREARLGPDIYAFARETYPKVMDFYFPNDTHLSMHGQLALGEHMLAAVREVLPVPPAKSP</sequence>
<evidence type="ECO:0008006" key="4">
    <source>
        <dbReference type="Google" id="ProtNLM"/>
    </source>
</evidence>
<reference evidence="3" key="1">
    <citation type="journal article" date="2019" name="Int. J. Syst. Evol. Microbiol.">
        <title>The Global Catalogue of Microorganisms (GCM) 10K type strain sequencing project: providing services to taxonomists for standard genome sequencing and annotation.</title>
        <authorList>
            <consortium name="The Broad Institute Genomics Platform"/>
            <consortium name="The Broad Institute Genome Sequencing Center for Infectious Disease"/>
            <person name="Wu L."/>
            <person name="Ma J."/>
        </authorList>
    </citation>
    <scope>NUCLEOTIDE SEQUENCE [LARGE SCALE GENOMIC DNA]</scope>
    <source>
        <strain evidence="3">JCM 17804</strain>
    </source>
</reference>
<comment type="caution">
    <text evidence="2">The sequence shown here is derived from an EMBL/GenBank/DDBJ whole genome shotgun (WGS) entry which is preliminary data.</text>
</comment>
<evidence type="ECO:0000313" key="3">
    <source>
        <dbReference type="Proteomes" id="UP001500975"/>
    </source>
</evidence>
<dbReference type="Proteomes" id="UP001500975">
    <property type="component" value="Unassembled WGS sequence"/>
</dbReference>
<name>A0ABP8GRT5_9BURK</name>
<keyword evidence="3" id="KW-1185">Reference proteome</keyword>
<keyword evidence="1" id="KW-0472">Membrane</keyword>
<feature type="transmembrane region" description="Helical" evidence="1">
    <location>
        <begin position="6"/>
        <end position="29"/>
    </location>
</feature>
<evidence type="ECO:0000256" key="1">
    <source>
        <dbReference type="SAM" id="Phobius"/>
    </source>
</evidence>
<dbReference type="EMBL" id="BAABGJ010000001">
    <property type="protein sequence ID" value="GAA4328860.1"/>
    <property type="molecule type" value="Genomic_DNA"/>
</dbReference>
<proteinExistence type="predicted"/>
<organism evidence="2 3">
    <name type="scientific">Variovorax defluvii</name>
    <dbReference type="NCBI Taxonomy" id="913761"/>
    <lineage>
        <taxon>Bacteria</taxon>
        <taxon>Pseudomonadati</taxon>
        <taxon>Pseudomonadota</taxon>
        <taxon>Betaproteobacteria</taxon>
        <taxon>Burkholderiales</taxon>
        <taxon>Comamonadaceae</taxon>
        <taxon>Variovorax</taxon>
    </lineage>
</organism>
<keyword evidence="1" id="KW-0812">Transmembrane</keyword>
<gene>
    <name evidence="2" type="ORF">GCM10023165_01470</name>
</gene>
<accession>A0ABP8GRT5</accession>
<evidence type="ECO:0000313" key="2">
    <source>
        <dbReference type="EMBL" id="GAA4328860.1"/>
    </source>
</evidence>
<protein>
    <recommendedName>
        <fullName evidence="4">AlgX/AlgJ SGNH hydrolase-like domain-containing protein</fullName>
    </recommendedName>
</protein>
<keyword evidence="1" id="KW-1133">Transmembrane helix</keyword>
<dbReference type="RefSeq" id="WP_345535224.1">
    <property type="nucleotide sequence ID" value="NZ_BAABGJ010000001.1"/>
</dbReference>